<dbReference type="OrthoDB" id="3691371at2"/>
<reference evidence="5" key="1">
    <citation type="submission" date="2016-10" db="EMBL/GenBank/DDBJ databases">
        <authorList>
            <person name="Varghese N."/>
            <person name="Submissions S."/>
        </authorList>
    </citation>
    <scope>NUCLEOTIDE SEQUENCE [LARGE SCALE GENOMIC DNA]</scope>
    <source>
        <strain evidence="5">IBRC-M 10403</strain>
    </source>
</reference>
<feature type="compositionally biased region" description="Basic residues" evidence="2">
    <location>
        <begin position="407"/>
        <end position="416"/>
    </location>
</feature>
<dbReference type="Gene3D" id="1.20.1260.20">
    <property type="entry name" value="PPE superfamily"/>
    <property type="match status" value="1"/>
</dbReference>
<dbReference type="InterPro" id="IPR000030">
    <property type="entry name" value="PPE_dom"/>
</dbReference>
<feature type="domain" description="PPE" evidence="3">
    <location>
        <begin position="104"/>
        <end position="246"/>
    </location>
</feature>
<dbReference type="InterPro" id="IPR038332">
    <property type="entry name" value="PPE_sf"/>
</dbReference>
<keyword evidence="5" id="KW-1185">Reference proteome</keyword>
<sequence>MPPRDPQTQHTPQPRTYEGTYESRLHDEAAQVIEDARGQGPFATLAALAQATPKLFAAGIDSQQYTATQQQALRDAGIDTRDAPPMPGTYYLGFEHPEMKKMLEDDMDPGQVDETGAEWNALGNSLIECKAAIAAGVGQSAEDWTGATGDNARGFLTGLGDWMEGTGQAFHLASNRMHAQSEASGAARAAMPEPVDFTMDDAMARLREEQDPARLQAAVDEVNQKFAEKQRAHEQAAEVMTTFSASLADSGTGMPVFAPVPTMASGTDDGTGRGVDSGPTETGHDGGPDRGRAGMPGSEPGRGDTSGPDGATRPAATATGPGGGPTTGQGGLVRCSRRAGQTWRGWVWRIRDRRAWVRRTRGRRAGTGHGRAWVRRVPGWSRRRRGRGGDRARRTWRRGGPGTTGRWARRRRGLRP</sequence>
<dbReference type="EMBL" id="FMZZ01000024">
    <property type="protein sequence ID" value="SDD95418.1"/>
    <property type="molecule type" value="Genomic_DNA"/>
</dbReference>
<dbReference type="AlphaFoldDB" id="A0A1G6YYI6"/>
<evidence type="ECO:0000313" key="4">
    <source>
        <dbReference type="EMBL" id="SDD95418.1"/>
    </source>
</evidence>
<organism evidence="4 5">
    <name type="scientific">Actinokineospora iranica</name>
    <dbReference type="NCBI Taxonomy" id="1271860"/>
    <lineage>
        <taxon>Bacteria</taxon>
        <taxon>Bacillati</taxon>
        <taxon>Actinomycetota</taxon>
        <taxon>Actinomycetes</taxon>
        <taxon>Pseudonocardiales</taxon>
        <taxon>Pseudonocardiaceae</taxon>
        <taxon>Actinokineospora</taxon>
    </lineage>
</organism>
<gene>
    <name evidence="4" type="ORF">SAMN05216174_12444</name>
</gene>
<feature type="compositionally biased region" description="Low complexity" evidence="2">
    <location>
        <begin position="307"/>
        <end position="319"/>
    </location>
</feature>
<feature type="compositionally biased region" description="Basic and acidic residues" evidence="2">
    <location>
        <begin position="282"/>
        <end position="292"/>
    </location>
</feature>
<dbReference type="Proteomes" id="UP000199501">
    <property type="component" value="Unassembled WGS sequence"/>
</dbReference>
<dbReference type="RefSeq" id="WP_091457525.1">
    <property type="nucleotide sequence ID" value="NZ_FMZZ01000024.1"/>
</dbReference>
<evidence type="ECO:0000313" key="5">
    <source>
        <dbReference type="Proteomes" id="UP000199501"/>
    </source>
</evidence>
<proteinExistence type="inferred from homology"/>
<evidence type="ECO:0000259" key="3">
    <source>
        <dbReference type="Pfam" id="PF00823"/>
    </source>
</evidence>
<feature type="region of interest" description="Disordered" evidence="2">
    <location>
        <begin position="382"/>
        <end position="416"/>
    </location>
</feature>
<dbReference type="Pfam" id="PF00823">
    <property type="entry name" value="PPE"/>
    <property type="match status" value="1"/>
</dbReference>
<protein>
    <submittedName>
        <fullName evidence="4">PPE family protein</fullName>
    </submittedName>
</protein>
<evidence type="ECO:0000256" key="2">
    <source>
        <dbReference type="SAM" id="MobiDB-lite"/>
    </source>
</evidence>
<evidence type="ECO:0000256" key="1">
    <source>
        <dbReference type="ARBA" id="ARBA00010652"/>
    </source>
</evidence>
<name>A0A1G6YYI6_9PSEU</name>
<feature type="compositionally biased region" description="Gly residues" evidence="2">
    <location>
        <begin position="320"/>
        <end position="331"/>
    </location>
</feature>
<accession>A0A1G6YYI6</accession>
<feature type="region of interest" description="Disordered" evidence="2">
    <location>
        <begin position="254"/>
        <end position="338"/>
    </location>
</feature>
<comment type="similarity">
    <text evidence="1">Belongs to the mycobacterial PPE family.</text>
</comment>
<dbReference type="STRING" id="1271860.SAMN05216174_12444"/>
<dbReference type="SUPFAM" id="SSF140459">
    <property type="entry name" value="PE/PPE dimer-like"/>
    <property type="match status" value="1"/>
</dbReference>